<dbReference type="InterPro" id="IPR000157">
    <property type="entry name" value="TIR_dom"/>
</dbReference>
<dbReference type="GO" id="GO:0007165">
    <property type="term" value="P:signal transduction"/>
    <property type="evidence" value="ECO:0007669"/>
    <property type="project" value="InterPro"/>
</dbReference>
<dbReference type="SUPFAM" id="SSF52200">
    <property type="entry name" value="Toll/Interleukin receptor TIR domain"/>
    <property type="match status" value="1"/>
</dbReference>
<dbReference type="PANTHER" id="PTHR46270:SF2">
    <property type="entry name" value="TIR DOMAIN-CONTAINING PROTEIN"/>
    <property type="match status" value="1"/>
</dbReference>
<reference evidence="2" key="1">
    <citation type="submission" date="2021-02" db="EMBL/GenBank/DDBJ databases">
        <authorList>
            <person name="Nowell W R."/>
        </authorList>
    </citation>
    <scope>NUCLEOTIDE SEQUENCE</scope>
</reference>
<dbReference type="InterPro" id="IPR035897">
    <property type="entry name" value="Toll_tir_struct_dom_sf"/>
</dbReference>
<dbReference type="Gene3D" id="3.40.50.10140">
    <property type="entry name" value="Toll/interleukin-1 receptor homology (TIR) domain"/>
    <property type="match status" value="1"/>
</dbReference>
<comment type="caution">
    <text evidence="2">The sequence shown here is derived from an EMBL/GenBank/DDBJ whole genome shotgun (WGS) entry which is preliminary data.</text>
</comment>
<evidence type="ECO:0000313" key="3">
    <source>
        <dbReference type="Proteomes" id="UP000663845"/>
    </source>
</evidence>
<name>A0A814YS29_9BILA</name>
<dbReference type="SUPFAM" id="SSF47769">
    <property type="entry name" value="SAM/Pointed domain"/>
    <property type="match status" value="1"/>
</dbReference>
<protein>
    <recommendedName>
        <fullName evidence="1">TIR domain-containing protein</fullName>
    </recommendedName>
</protein>
<evidence type="ECO:0000259" key="1">
    <source>
        <dbReference type="PROSITE" id="PS50104"/>
    </source>
</evidence>
<proteinExistence type="predicted"/>
<organism evidence="2 3">
    <name type="scientific">Adineta steineri</name>
    <dbReference type="NCBI Taxonomy" id="433720"/>
    <lineage>
        <taxon>Eukaryota</taxon>
        <taxon>Metazoa</taxon>
        <taxon>Spiralia</taxon>
        <taxon>Gnathifera</taxon>
        <taxon>Rotifera</taxon>
        <taxon>Eurotatoria</taxon>
        <taxon>Bdelloidea</taxon>
        <taxon>Adinetida</taxon>
        <taxon>Adinetidae</taxon>
        <taxon>Adineta</taxon>
    </lineage>
</organism>
<accession>A0A814YS29</accession>
<dbReference type="InterPro" id="IPR013761">
    <property type="entry name" value="SAM/pointed_sf"/>
</dbReference>
<sequence>MNIIELQNINWFFRSITQLPDILLTLAETSKYYRIYLCAYGILGEVLTDEHLKALKITDNIRDFFFTMLEEAWYDPSKEYKNIPIAYFLRGFLRVSKNDFIQEGIVKSNKISLFIEMSEQYPIVYDIIWALSFNHDIQQQLRSNSLFMSKLSHLAEQCNNEQMRKTTHGILWNLEINHQDRSISQSTNQNTFDIMISYSHKEKVLCKQLYDELTKNGYRVWIDFDQMHGNVMDAMAQAIDRSEIIIICMSEQYRQSNFCRAEAHYAFQRQRRIVPVLMQKHYKPDGWLLFLIGQLLYVDFTKYEFVRAMEMLSKELKAIHIPDINITPVQPKQDIHVAPSKVTITSPKISSSNIIEWTSTQVHDWLLEHDLVRMSRLLNDCDGRSLVYLHKCMDISQPEQMLSLLQEDSLRLINQNISLIELSRFHSMMHQQKRLI</sequence>
<evidence type="ECO:0000313" key="2">
    <source>
        <dbReference type="EMBL" id="CAF1233898.1"/>
    </source>
</evidence>
<feature type="domain" description="TIR" evidence="1">
    <location>
        <begin position="190"/>
        <end position="320"/>
    </location>
</feature>
<dbReference type="PANTHER" id="PTHR46270">
    <property type="entry name" value="ARMADILLO-TYPE FOLD-RELATED"/>
    <property type="match status" value="1"/>
</dbReference>
<dbReference type="AlphaFoldDB" id="A0A814YS29"/>
<gene>
    <name evidence="2" type="ORF">JYZ213_LOCUS28694</name>
</gene>
<dbReference type="EMBL" id="CAJNOG010000422">
    <property type="protein sequence ID" value="CAF1233898.1"/>
    <property type="molecule type" value="Genomic_DNA"/>
</dbReference>
<dbReference type="PROSITE" id="PS50104">
    <property type="entry name" value="TIR"/>
    <property type="match status" value="1"/>
</dbReference>
<dbReference type="Pfam" id="PF13676">
    <property type="entry name" value="TIR_2"/>
    <property type="match status" value="1"/>
</dbReference>
<dbReference type="Proteomes" id="UP000663845">
    <property type="component" value="Unassembled WGS sequence"/>
</dbReference>